<accession>A0ABU3Z8H6</accession>
<evidence type="ECO:0000256" key="3">
    <source>
        <dbReference type="SAM" id="Coils"/>
    </source>
</evidence>
<feature type="domain" description="ABC transporter" evidence="5">
    <location>
        <begin position="322"/>
        <end position="539"/>
    </location>
</feature>
<feature type="region of interest" description="Disordered" evidence="4">
    <location>
        <begin position="567"/>
        <end position="590"/>
    </location>
</feature>
<evidence type="ECO:0000313" key="6">
    <source>
        <dbReference type="EMBL" id="MDV5088205.1"/>
    </source>
</evidence>
<dbReference type="Pfam" id="PF12848">
    <property type="entry name" value="ABC_tran_Xtn"/>
    <property type="match status" value="1"/>
</dbReference>
<dbReference type="PANTHER" id="PTHR42855:SF2">
    <property type="entry name" value="DRUG RESISTANCE ABC TRANSPORTER,ATP-BINDING PROTEIN"/>
    <property type="match status" value="1"/>
</dbReference>
<dbReference type="Pfam" id="PF00005">
    <property type="entry name" value="ABC_tran"/>
    <property type="match status" value="2"/>
</dbReference>
<dbReference type="CDD" id="cd03221">
    <property type="entry name" value="ABCF_EF-3"/>
    <property type="match status" value="2"/>
</dbReference>
<evidence type="ECO:0000259" key="5">
    <source>
        <dbReference type="PROSITE" id="PS50893"/>
    </source>
</evidence>
<dbReference type="RefSeq" id="WP_317329845.1">
    <property type="nucleotide sequence ID" value="NZ_JAWJZA010000004.1"/>
</dbReference>
<dbReference type="Gene3D" id="1.10.287.380">
    <property type="entry name" value="Valyl-tRNA synthetase, C-terminal domain"/>
    <property type="match status" value="1"/>
</dbReference>
<keyword evidence="1" id="KW-0547">Nucleotide-binding</keyword>
<dbReference type="SUPFAM" id="SSF52540">
    <property type="entry name" value="P-loop containing nucleoside triphosphate hydrolases"/>
    <property type="match status" value="2"/>
</dbReference>
<keyword evidence="7" id="KW-1185">Reference proteome</keyword>
<dbReference type="Pfam" id="PF16326">
    <property type="entry name" value="ABC_tran_CTD"/>
    <property type="match status" value="1"/>
</dbReference>
<dbReference type="InterPro" id="IPR003593">
    <property type="entry name" value="AAA+_ATPase"/>
</dbReference>
<keyword evidence="2 6" id="KW-0067">ATP-binding</keyword>
<sequence length="660" mass="74460">MERIRLIGLGKSFGVRQVFSNVSFEIKEGERLGLVGPNGAGKSTLLKCILGYEELDEGQVVKSSVATIGYLQQDVNLGDESLAEEIQKAWTDVHRLEDQLAELTKKLEVEEATESDLSRLDYLQNRLEWLGGYDYEAKTKRIVYGLGFTDEDLDKPANSFSGGQKTRINLAKALVRRPDFLFLDEPTNHLDMEMLEWLEGYLSAYPGGILVVSHDRYFLDRIINGVVELEHHKATTFRGNYSRYIAQREERQKAALAAYEKQQEYIKKTEEYIDKYRAGIKSKMARGRQSQLNRLERLDAPETTSSLRFQFPPAAMSADKVLVFDKVSVGYADKKQGTKTIANNLSFVIRRGEAVALIGPNGAGKSTIVKSIVGELHPQEGHIDVGNRVQIGYFSQEHEELHPTWQVVDEIMNNFNYSEEKARNVLGMFMFKADDVFKLVGDLSGGERARLALLKLFLQGDNFLVLDEPTNHLDIPTREIVEQALQQFGGTCFIISHDRYFLDQVSTRTLSLEDGVITEYLGNYSYYKEKLKQEEDLLALANEGQDDNGTSGKTIVKSNDSINSTSYASANKNGATTESNAGDAEVAPKKQNSYMTEKMLAETESEIARLEATMKMYEVQLANPVVQQDVEELAKLSQQMEQAQQNLDELYEKWERLAAE</sequence>
<dbReference type="PROSITE" id="PS00211">
    <property type="entry name" value="ABC_TRANSPORTER_1"/>
    <property type="match status" value="2"/>
</dbReference>
<dbReference type="Gene3D" id="3.40.50.300">
    <property type="entry name" value="P-loop containing nucleotide triphosphate hydrolases"/>
    <property type="match status" value="2"/>
</dbReference>
<dbReference type="EMBL" id="JAWJZB010000005">
    <property type="protein sequence ID" value="MDV5088205.1"/>
    <property type="molecule type" value="Genomic_DNA"/>
</dbReference>
<dbReference type="InterPro" id="IPR003439">
    <property type="entry name" value="ABC_transporter-like_ATP-bd"/>
</dbReference>
<reference evidence="6 7" key="1">
    <citation type="submission" date="2023-10" db="EMBL/GenBank/DDBJ databases">
        <title>Veillonella sp. nov., isolated from a pig farm feces dump.</title>
        <authorList>
            <person name="Chang Y.-H."/>
        </authorList>
    </citation>
    <scope>NUCLEOTIDE SEQUENCE [LARGE SCALE GENOMIC DNA]</scope>
    <source>
        <strain evidence="6 7">YH-vei2233</strain>
    </source>
</reference>
<organism evidence="6 7">
    <name type="scientific">Veillonella absiana</name>
    <dbReference type="NCBI Taxonomy" id="3079305"/>
    <lineage>
        <taxon>Bacteria</taxon>
        <taxon>Bacillati</taxon>
        <taxon>Bacillota</taxon>
        <taxon>Negativicutes</taxon>
        <taxon>Veillonellales</taxon>
        <taxon>Veillonellaceae</taxon>
        <taxon>Veillonella</taxon>
    </lineage>
</organism>
<dbReference type="SMART" id="SM00382">
    <property type="entry name" value="AAA"/>
    <property type="match status" value="2"/>
</dbReference>
<dbReference type="InterPro" id="IPR037118">
    <property type="entry name" value="Val-tRNA_synth_C_sf"/>
</dbReference>
<comment type="caution">
    <text evidence="6">The sequence shown here is derived from an EMBL/GenBank/DDBJ whole genome shotgun (WGS) entry which is preliminary data.</text>
</comment>
<dbReference type="InterPro" id="IPR017871">
    <property type="entry name" value="ABC_transporter-like_CS"/>
</dbReference>
<dbReference type="InterPro" id="IPR051309">
    <property type="entry name" value="ABCF_ATPase"/>
</dbReference>
<dbReference type="InterPro" id="IPR027417">
    <property type="entry name" value="P-loop_NTPase"/>
</dbReference>
<protein>
    <submittedName>
        <fullName evidence="6">ABC-F family ATP-binding cassette domain-containing protein</fullName>
    </submittedName>
</protein>
<dbReference type="GO" id="GO:0005524">
    <property type="term" value="F:ATP binding"/>
    <property type="evidence" value="ECO:0007669"/>
    <property type="project" value="UniProtKB-KW"/>
</dbReference>
<dbReference type="PANTHER" id="PTHR42855">
    <property type="entry name" value="ABC TRANSPORTER ATP-BINDING SUBUNIT"/>
    <property type="match status" value="1"/>
</dbReference>
<gene>
    <name evidence="6" type="ORF">RVY80_05000</name>
</gene>
<evidence type="ECO:0000256" key="4">
    <source>
        <dbReference type="SAM" id="MobiDB-lite"/>
    </source>
</evidence>
<name>A0ABU3Z8H6_9FIRM</name>
<dbReference type="PROSITE" id="PS50893">
    <property type="entry name" value="ABC_TRANSPORTER_2"/>
    <property type="match status" value="2"/>
</dbReference>
<feature type="coiled-coil region" evidence="3">
    <location>
        <begin position="600"/>
        <end position="660"/>
    </location>
</feature>
<dbReference type="InterPro" id="IPR032781">
    <property type="entry name" value="ABC_tran_Xtn"/>
</dbReference>
<evidence type="ECO:0000256" key="1">
    <source>
        <dbReference type="ARBA" id="ARBA00022741"/>
    </source>
</evidence>
<evidence type="ECO:0000313" key="7">
    <source>
        <dbReference type="Proteomes" id="UP001272515"/>
    </source>
</evidence>
<keyword evidence="3" id="KW-0175">Coiled coil</keyword>
<dbReference type="Proteomes" id="UP001272515">
    <property type="component" value="Unassembled WGS sequence"/>
</dbReference>
<dbReference type="InterPro" id="IPR032524">
    <property type="entry name" value="ABC_tran_C"/>
</dbReference>
<feature type="domain" description="ABC transporter" evidence="5">
    <location>
        <begin position="4"/>
        <end position="257"/>
    </location>
</feature>
<proteinExistence type="predicted"/>
<evidence type="ECO:0000256" key="2">
    <source>
        <dbReference type="ARBA" id="ARBA00022840"/>
    </source>
</evidence>
<feature type="compositionally biased region" description="Polar residues" evidence="4">
    <location>
        <begin position="567"/>
        <end position="580"/>
    </location>
</feature>